<evidence type="ECO:0000256" key="9">
    <source>
        <dbReference type="ARBA" id="ARBA00022844"/>
    </source>
</evidence>
<comment type="subcellular location">
    <subcellularLocation>
        <location evidence="3">Host endoplasmic reticulum membrane</location>
    </subcellularLocation>
    <subcellularLocation>
        <location evidence="1">Host nucleus</location>
    </subcellularLocation>
    <subcellularLocation>
        <location evidence="2">Virion</location>
    </subcellularLocation>
</comment>
<keyword evidence="13" id="KW-0472">Membrane</keyword>
<dbReference type="GO" id="GO:0005198">
    <property type="term" value="F:structural molecule activity"/>
    <property type="evidence" value="ECO:0007669"/>
    <property type="project" value="UniProtKB-UniRule"/>
</dbReference>
<evidence type="ECO:0000256" key="6">
    <source>
        <dbReference type="ARBA" id="ARBA00022561"/>
    </source>
</evidence>
<dbReference type="GO" id="GO:0046718">
    <property type="term" value="P:symbiont entry into host cell"/>
    <property type="evidence" value="ECO:0007669"/>
    <property type="project" value="UniProtKB-KW"/>
</dbReference>
<name>L0GAK3_9POLY</name>
<keyword evidence="12" id="KW-0238">DNA-binding</keyword>
<keyword evidence="15" id="KW-0449">Lipoprotein</keyword>
<sequence length="341" mass="38057">MGAFLAILAEVVELSAATGLSAEAIISGEAFTTAELLQSHIANLMWTGLTEAEALYAADIVPEVYAALQQLTPNFPLVFGIVAGGEFLSIRGITVTAATLAALYPYSYDYSIPVANLNINMALQQWFPPIDIDFPGLVPFARFINYINPMNWAPDLFAQLGRYFWDNTRQIGYATTDLAQRTGTTLEEMLARFFENARWAVSNLPANAYASLRDYYTELPSLNPPQIRAVQRRLGEAMTDRFHLQETTSRPESGHYVDRYQAPGGAKQRSAADWMLPLLLGLYGDITPAWGADIQLVEEEEDEDGPQKKKFKGSRSRSRSQASNKRGHRGPRHSNRPRKRY</sequence>
<evidence type="ECO:0000256" key="15">
    <source>
        <dbReference type="ARBA" id="ARBA00023288"/>
    </source>
</evidence>
<keyword evidence="14" id="KW-1038">Host endoplasmic reticulum</keyword>
<evidence type="ECO:0000256" key="11">
    <source>
        <dbReference type="ARBA" id="ARBA00022921"/>
    </source>
</evidence>
<dbReference type="GO" id="GO:0042025">
    <property type="term" value="C:host cell nucleus"/>
    <property type="evidence" value="ECO:0007669"/>
    <property type="project" value="UniProtKB-SubCell"/>
</dbReference>
<evidence type="ECO:0000313" key="20">
    <source>
        <dbReference type="EMBL" id="AGA82597.1"/>
    </source>
</evidence>
<dbReference type="GO" id="GO:0019028">
    <property type="term" value="C:viral capsid"/>
    <property type="evidence" value="ECO:0007669"/>
    <property type="project" value="UniProtKB-UniRule"/>
</dbReference>
<proteinExistence type="inferred from homology"/>
<dbReference type="RefSeq" id="YP_007346971.1">
    <property type="nucleotide sequence ID" value="NC_020069.1"/>
</dbReference>
<dbReference type="PIRSF" id="PIRSF003377">
    <property type="entry name" value="Polyoma_coat2"/>
    <property type="match status" value="1"/>
</dbReference>
<keyword evidence="16" id="KW-1160">Virus entry into host cell</keyword>
<evidence type="ECO:0000256" key="19">
    <source>
        <dbReference type="SAM" id="MobiDB-lite"/>
    </source>
</evidence>
<accession>L0GAK3</accession>
<evidence type="ECO:0000256" key="4">
    <source>
        <dbReference type="ARBA" id="ARBA00006444"/>
    </source>
</evidence>
<dbReference type="InterPro" id="IPR001070">
    <property type="entry name" value="Polyoma_coat_VP2"/>
</dbReference>
<comment type="similarity">
    <text evidence="4 18">Belongs to the polyomaviruses capsid protein VP2 family.</text>
</comment>
<feature type="region of interest" description="Disordered" evidence="19">
    <location>
        <begin position="297"/>
        <end position="341"/>
    </location>
</feature>
<evidence type="ECO:0000256" key="12">
    <source>
        <dbReference type="ARBA" id="ARBA00023125"/>
    </source>
</evidence>
<dbReference type="EMBL" id="JX520661">
    <property type="protein sequence ID" value="AGA82597.1"/>
    <property type="molecule type" value="Genomic_DNA"/>
</dbReference>
<evidence type="ECO:0000256" key="16">
    <source>
        <dbReference type="ARBA" id="ARBA00023296"/>
    </source>
</evidence>
<dbReference type="KEGG" id="vg:14438956"/>
<dbReference type="GO" id="GO:0075732">
    <property type="term" value="P:viral penetration into host nucleus"/>
    <property type="evidence" value="ECO:0007669"/>
    <property type="project" value="UniProtKB-KW"/>
</dbReference>
<evidence type="ECO:0000256" key="13">
    <source>
        <dbReference type="ARBA" id="ARBA00023136"/>
    </source>
</evidence>
<evidence type="ECO:0000313" key="21">
    <source>
        <dbReference type="Proteomes" id="UP000129482"/>
    </source>
</evidence>
<feature type="compositionally biased region" description="Basic residues" evidence="19">
    <location>
        <begin position="308"/>
        <end position="318"/>
    </location>
</feature>
<keyword evidence="9 18" id="KW-0946">Virion</keyword>
<keyword evidence="5" id="KW-1163">Viral penetration into host nucleus</keyword>
<evidence type="ECO:0000256" key="7">
    <source>
        <dbReference type="ARBA" id="ARBA00022562"/>
    </source>
</evidence>
<dbReference type="GeneID" id="14438956"/>
<evidence type="ECO:0000256" key="17">
    <source>
        <dbReference type="ARBA" id="ARBA00034499"/>
    </source>
</evidence>
<reference evidence="20 21" key="1">
    <citation type="journal article" date="2013" name="J. Gen. Virol.">
        <title>Discovery of diverse polyomaviruses in bats and the evolutionary history of the Polyomaviridae.</title>
        <authorList>
            <person name="Tao Y."/>
            <person name="Shi M."/>
            <person name="Conrardy C."/>
            <person name="Kuzmin I.V."/>
            <person name="Recuenco S."/>
            <person name="Agwanda B."/>
            <person name="Alvarez D.A."/>
            <person name="Ellison J.A."/>
            <person name="Gilbert A.T."/>
            <person name="Moran D."/>
            <person name="Niezgoda M."/>
            <person name="Lindblade K.A."/>
            <person name="Holmes E.C."/>
            <person name="Breiman R.F."/>
            <person name="Rupprecht C.E."/>
            <person name="Tong S."/>
        </authorList>
    </citation>
    <scope>NUCLEOTIDE SEQUENCE [LARGE SCALE GENOMIC DNA]</scope>
    <source>
        <strain evidence="20">KY369</strain>
    </source>
</reference>
<dbReference type="GO" id="GO:0044167">
    <property type="term" value="C:host cell endoplasmic reticulum membrane"/>
    <property type="evidence" value="ECO:0007669"/>
    <property type="project" value="UniProtKB-SubCell"/>
</dbReference>
<comment type="subunit">
    <text evidence="17">Forms homooligomers, and heterooligomers with VP3 in the endoplasmic reticulum membrane. Interacts (via D1 domain) with VP1.</text>
</comment>
<keyword evidence="10" id="KW-1043">Host membrane</keyword>
<keyword evidence="7" id="KW-1048">Host nucleus</keyword>
<evidence type="ECO:0000256" key="18">
    <source>
        <dbReference type="PIRNR" id="PIRNR003377"/>
    </source>
</evidence>
<organism evidence="20 21">
    <name type="scientific">Betapolyomavirus mafricanus</name>
    <dbReference type="NCBI Taxonomy" id="1891769"/>
    <lineage>
        <taxon>Viruses</taxon>
        <taxon>Monodnaviria</taxon>
        <taxon>Shotokuvirae</taxon>
        <taxon>Cossaviricota</taxon>
        <taxon>Papovaviricetes</taxon>
        <taxon>Sepolyvirales</taxon>
        <taxon>Polyomaviridae</taxon>
        <taxon>Betapolyomavirus</taxon>
    </lineage>
</organism>
<dbReference type="Pfam" id="PF00761">
    <property type="entry name" value="Polyoma_coat2"/>
    <property type="match status" value="1"/>
</dbReference>
<evidence type="ECO:0000256" key="10">
    <source>
        <dbReference type="ARBA" id="ARBA00022870"/>
    </source>
</evidence>
<keyword evidence="11" id="KW-0426">Late protein</keyword>
<keyword evidence="8" id="KW-0519">Myristate</keyword>
<evidence type="ECO:0000256" key="2">
    <source>
        <dbReference type="ARBA" id="ARBA00004328"/>
    </source>
</evidence>
<keyword evidence="6 18" id="KW-0167">Capsid protein</keyword>
<dbReference type="OrthoDB" id="6378at10239"/>
<keyword evidence="21" id="KW-1185">Reference proteome</keyword>
<evidence type="ECO:0000256" key="3">
    <source>
        <dbReference type="ARBA" id="ARBA00004625"/>
    </source>
</evidence>
<evidence type="ECO:0000256" key="1">
    <source>
        <dbReference type="ARBA" id="ARBA00004147"/>
    </source>
</evidence>
<evidence type="ECO:0000256" key="5">
    <source>
        <dbReference type="ARBA" id="ARBA00022524"/>
    </source>
</evidence>
<dbReference type="GO" id="GO:0043657">
    <property type="term" value="C:host cell"/>
    <property type="evidence" value="ECO:0007669"/>
    <property type="project" value="GOC"/>
</dbReference>
<dbReference type="Proteomes" id="UP000129482">
    <property type="component" value="Segment"/>
</dbReference>
<evidence type="ECO:0000256" key="8">
    <source>
        <dbReference type="ARBA" id="ARBA00022707"/>
    </source>
</evidence>
<dbReference type="GO" id="GO:0003677">
    <property type="term" value="F:DNA binding"/>
    <property type="evidence" value="ECO:0007669"/>
    <property type="project" value="UniProtKB-KW"/>
</dbReference>
<evidence type="ECO:0000256" key="14">
    <source>
        <dbReference type="ARBA" id="ARBA00023184"/>
    </source>
</evidence>
<protein>
    <recommendedName>
        <fullName evidence="18">Minor capsid protein</fullName>
    </recommendedName>
</protein>
<feature type="compositionally biased region" description="Basic residues" evidence="19">
    <location>
        <begin position="325"/>
        <end position="341"/>
    </location>
</feature>